<dbReference type="EMBL" id="AZIM01006928">
    <property type="protein sequence ID" value="ETE58299.1"/>
    <property type="molecule type" value="Genomic_DNA"/>
</dbReference>
<dbReference type="Proteomes" id="UP000018936">
    <property type="component" value="Unassembled WGS sequence"/>
</dbReference>
<dbReference type="GO" id="GO:0032259">
    <property type="term" value="P:methylation"/>
    <property type="evidence" value="ECO:0007669"/>
    <property type="project" value="UniProtKB-KW"/>
</dbReference>
<accession>V8N7N0</accession>
<feature type="non-terminal residue" evidence="2">
    <location>
        <position position="1"/>
    </location>
</feature>
<dbReference type="GO" id="GO:0008168">
    <property type="term" value="F:methyltransferase activity"/>
    <property type="evidence" value="ECO:0007669"/>
    <property type="project" value="UniProtKB-KW"/>
</dbReference>
<dbReference type="AlphaFoldDB" id="V8N7N0"/>
<organism evidence="2 3">
    <name type="scientific">Ophiophagus hannah</name>
    <name type="common">King cobra</name>
    <name type="synonym">Naja hannah</name>
    <dbReference type="NCBI Taxonomy" id="8665"/>
    <lineage>
        <taxon>Eukaryota</taxon>
        <taxon>Metazoa</taxon>
        <taxon>Chordata</taxon>
        <taxon>Craniata</taxon>
        <taxon>Vertebrata</taxon>
        <taxon>Euteleostomi</taxon>
        <taxon>Lepidosauria</taxon>
        <taxon>Squamata</taxon>
        <taxon>Bifurcata</taxon>
        <taxon>Unidentata</taxon>
        <taxon>Episquamata</taxon>
        <taxon>Toxicofera</taxon>
        <taxon>Serpentes</taxon>
        <taxon>Colubroidea</taxon>
        <taxon>Elapidae</taxon>
        <taxon>Elapinae</taxon>
        <taxon>Ophiophagus</taxon>
    </lineage>
</organism>
<feature type="compositionally biased region" description="Basic and acidic residues" evidence="1">
    <location>
        <begin position="258"/>
        <end position="279"/>
    </location>
</feature>
<feature type="compositionally biased region" description="Polar residues" evidence="1">
    <location>
        <begin position="1"/>
        <end position="11"/>
    </location>
</feature>
<evidence type="ECO:0000256" key="1">
    <source>
        <dbReference type="SAM" id="MobiDB-lite"/>
    </source>
</evidence>
<feature type="compositionally biased region" description="Basic residues" evidence="1">
    <location>
        <begin position="166"/>
        <end position="185"/>
    </location>
</feature>
<keyword evidence="3" id="KW-1185">Reference proteome</keyword>
<feature type="compositionally biased region" description="Basic residues" evidence="1">
    <location>
        <begin position="197"/>
        <end position="213"/>
    </location>
</feature>
<keyword evidence="2" id="KW-0808">Transferase</keyword>
<comment type="caution">
    <text evidence="2">The sequence shown here is derived from an EMBL/GenBank/DDBJ whole genome shotgun (WGS) entry which is preliminary data.</text>
</comment>
<evidence type="ECO:0000313" key="3">
    <source>
        <dbReference type="Proteomes" id="UP000018936"/>
    </source>
</evidence>
<keyword evidence="2" id="KW-0489">Methyltransferase</keyword>
<proteinExistence type="predicted"/>
<reference evidence="2 3" key="1">
    <citation type="journal article" date="2013" name="Proc. Natl. Acad. Sci. U.S.A.">
        <title>The king cobra genome reveals dynamic gene evolution and adaptation in the snake venom system.</title>
        <authorList>
            <person name="Vonk F.J."/>
            <person name="Casewell N.R."/>
            <person name="Henkel C.V."/>
            <person name="Heimberg A.M."/>
            <person name="Jansen H.J."/>
            <person name="McCleary R.J."/>
            <person name="Kerkkamp H.M."/>
            <person name="Vos R.A."/>
            <person name="Guerreiro I."/>
            <person name="Calvete J.J."/>
            <person name="Wuster W."/>
            <person name="Woods A.E."/>
            <person name="Logan J.M."/>
            <person name="Harrison R.A."/>
            <person name="Castoe T.A."/>
            <person name="de Koning A.P."/>
            <person name="Pollock D.D."/>
            <person name="Yandell M."/>
            <person name="Calderon D."/>
            <person name="Renjifo C."/>
            <person name="Currier R.B."/>
            <person name="Salgado D."/>
            <person name="Pla D."/>
            <person name="Sanz L."/>
            <person name="Hyder A.S."/>
            <person name="Ribeiro J.M."/>
            <person name="Arntzen J.W."/>
            <person name="van den Thillart G.E."/>
            <person name="Boetzer M."/>
            <person name="Pirovano W."/>
            <person name="Dirks R.P."/>
            <person name="Spaink H.P."/>
            <person name="Duboule D."/>
            <person name="McGlinn E."/>
            <person name="Kini R.M."/>
            <person name="Richardson M.K."/>
        </authorList>
    </citation>
    <scope>NUCLEOTIDE SEQUENCE</scope>
    <source>
        <tissue evidence="2">Blood</tissue>
    </source>
</reference>
<feature type="region of interest" description="Disordered" evidence="1">
    <location>
        <begin position="1"/>
        <end position="28"/>
    </location>
</feature>
<feature type="compositionally biased region" description="Basic and acidic residues" evidence="1">
    <location>
        <begin position="131"/>
        <end position="165"/>
    </location>
</feature>
<name>V8N7N0_OPHHA</name>
<gene>
    <name evidence="2" type="primary">dotA</name>
    <name evidence="2" type="ORF">L345_15980</name>
</gene>
<feature type="compositionally biased region" description="Basic and acidic residues" evidence="1">
    <location>
        <begin position="228"/>
        <end position="252"/>
    </location>
</feature>
<feature type="compositionally biased region" description="Basic and acidic residues" evidence="1">
    <location>
        <begin position="186"/>
        <end position="196"/>
    </location>
</feature>
<protein>
    <submittedName>
        <fullName evidence="2">Histone-lysine N-methyltransferase, H3 lysine-79 specific</fullName>
    </submittedName>
</protein>
<sequence length="286" mass="33096">MADAQPVSNNRSQREKLNSLSGALGKPLNHGTPMAWGLPRVEDPPEKFDSGEMWTNPIYCKERLTSTPGTTSILWQVCSIAIALLWFLTPTPPHRWGPSYRVDYHPPRQGVRPSVTLDAFKLKHTLKDAWKGKEKEIKGRNERKKERGREGGKEKEKGERKEGKKERKKKGGRERKRKKKKGRKEGRKEKREGKKEKERKKGGRKERKKGGRERKKEREGKKKRKRKEGKEGGRERKGEKEGKKKGKEGGKEKRGRKERREGKKGGKEGKKEGGRERKKERAKKGR</sequence>
<feature type="region of interest" description="Disordered" evidence="1">
    <location>
        <begin position="131"/>
        <end position="286"/>
    </location>
</feature>
<evidence type="ECO:0000313" key="2">
    <source>
        <dbReference type="EMBL" id="ETE58299.1"/>
    </source>
</evidence>